<accession>A0A0K1JHW0</accession>
<dbReference type="EMBL" id="CP011112">
    <property type="protein sequence ID" value="AKU16299.1"/>
    <property type="molecule type" value="Genomic_DNA"/>
</dbReference>
<gene>
    <name evidence="2" type="ORF">VV02_11210</name>
</gene>
<evidence type="ECO:0008006" key="4">
    <source>
        <dbReference type="Google" id="ProtNLM"/>
    </source>
</evidence>
<dbReference type="KEGG" id="lmoi:VV02_11210"/>
<dbReference type="AlphaFoldDB" id="A0A0K1JHW0"/>
<dbReference type="STRING" id="571913.VV02_11210"/>
<organism evidence="2 3">
    <name type="scientific">Luteipulveratus mongoliensis</name>
    <dbReference type="NCBI Taxonomy" id="571913"/>
    <lineage>
        <taxon>Bacteria</taxon>
        <taxon>Bacillati</taxon>
        <taxon>Actinomycetota</taxon>
        <taxon>Actinomycetes</taxon>
        <taxon>Micrococcales</taxon>
        <taxon>Dermacoccaceae</taxon>
        <taxon>Luteipulveratus</taxon>
    </lineage>
</organism>
<dbReference type="Proteomes" id="UP000066480">
    <property type="component" value="Chromosome"/>
</dbReference>
<evidence type="ECO:0000256" key="1">
    <source>
        <dbReference type="SAM" id="Phobius"/>
    </source>
</evidence>
<dbReference type="PATRIC" id="fig|571913.6.peg.2287"/>
<protein>
    <recommendedName>
        <fullName evidence="4">DUF1772 domain-containing protein</fullName>
    </recommendedName>
</protein>
<keyword evidence="3" id="KW-1185">Reference proteome</keyword>
<evidence type="ECO:0000313" key="3">
    <source>
        <dbReference type="Proteomes" id="UP000066480"/>
    </source>
</evidence>
<sequence>MNSIRTAAIIATTLTTGLMAGLYLTFSIAVMPGLSATDDRTFVLAMRSMNIKILNGWFAIIFGGPIVLGILALVVVAVGSHKEALPWLIAAVVLYAATLAITFGINIPLNDKLEATKAIEEARKLFEDKWIRWNVVRTVVAIGSLGALVGALRAHP</sequence>
<feature type="transmembrane region" description="Helical" evidence="1">
    <location>
        <begin position="54"/>
        <end position="78"/>
    </location>
</feature>
<dbReference type="OrthoDB" id="4827927at2"/>
<keyword evidence="1" id="KW-1133">Transmembrane helix</keyword>
<keyword evidence="1" id="KW-0812">Transmembrane</keyword>
<keyword evidence="1" id="KW-0472">Membrane</keyword>
<dbReference type="RefSeq" id="WP_052591620.1">
    <property type="nucleotide sequence ID" value="NZ_CP011112.1"/>
</dbReference>
<feature type="transmembrane region" description="Helical" evidence="1">
    <location>
        <begin position="130"/>
        <end position="152"/>
    </location>
</feature>
<evidence type="ECO:0000313" key="2">
    <source>
        <dbReference type="EMBL" id="AKU16299.1"/>
    </source>
</evidence>
<dbReference type="InterPro" id="IPR013901">
    <property type="entry name" value="Anthrone_oxy"/>
</dbReference>
<proteinExistence type="predicted"/>
<dbReference type="Pfam" id="PF08592">
    <property type="entry name" value="Anthrone_oxy"/>
    <property type="match status" value="1"/>
</dbReference>
<feature type="transmembrane region" description="Helical" evidence="1">
    <location>
        <begin position="84"/>
        <end position="109"/>
    </location>
</feature>
<name>A0A0K1JHW0_9MICO</name>
<feature type="transmembrane region" description="Helical" evidence="1">
    <location>
        <begin position="6"/>
        <end position="34"/>
    </location>
</feature>
<reference evidence="2 3" key="1">
    <citation type="submission" date="2015-03" db="EMBL/GenBank/DDBJ databases">
        <title>Luteipulveratus halotolerans sp. nov., a novel actinobacterium (Dermacoccaceae) from Sarawak, Malaysia.</title>
        <authorList>
            <person name="Juboi H."/>
            <person name="Basik A."/>
            <person name="Shamsul S.S."/>
            <person name="Arnold P."/>
            <person name="Schmitt E.K."/>
            <person name="Sanglier J.-J."/>
            <person name="Yeo T."/>
        </authorList>
    </citation>
    <scope>NUCLEOTIDE SEQUENCE [LARGE SCALE GENOMIC DNA]</scope>
    <source>
        <strain evidence="2 3">MN07-A0370</strain>
    </source>
</reference>